<evidence type="ECO:0000259" key="1">
    <source>
        <dbReference type="Pfam" id="PF00561"/>
    </source>
</evidence>
<dbReference type="Gene3D" id="3.40.50.1820">
    <property type="entry name" value="alpha/beta hydrolase"/>
    <property type="match status" value="1"/>
</dbReference>
<accession>A0ABR3EHR8</accession>
<proteinExistence type="predicted"/>
<gene>
    <name evidence="2" type="ORF">V5O48_019672</name>
</gene>
<dbReference type="InterPro" id="IPR029058">
    <property type="entry name" value="AB_hydrolase_fold"/>
</dbReference>
<feature type="non-terminal residue" evidence="2">
    <location>
        <position position="1"/>
    </location>
</feature>
<evidence type="ECO:0000313" key="3">
    <source>
        <dbReference type="Proteomes" id="UP001465976"/>
    </source>
</evidence>
<feature type="non-terminal residue" evidence="2">
    <location>
        <position position="135"/>
    </location>
</feature>
<comment type="caution">
    <text evidence="2">The sequence shown here is derived from an EMBL/GenBank/DDBJ whole genome shotgun (WGS) entry which is preliminary data.</text>
</comment>
<reference evidence="2 3" key="1">
    <citation type="submission" date="2024-02" db="EMBL/GenBank/DDBJ databases">
        <title>A draft genome for the cacao thread blight pathogen Marasmius crinis-equi.</title>
        <authorList>
            <person name="Cohen S.P."/>
            <person name="Baruah I.K."/>
            <person name="Amoako-Attah I."/>
            <person name="Bukari Y."/>
            <person name="Meinhardt L.W."/>
            <person name="Bailey B.A."/>
        </authorList>
    </citation>
    <scope>NUCLEOTIDE SEQUENCE [LARGE SCALE GENOMIC DNA]</scope>
    <source>
        <strain evidence="2 3">GH-76</strain>
    </source>
</reference>
<dbReference type="EMBL" id="JBAHYK010005837">
    <property type="protein sequence ID" value="KAL0562415.1"/>
    <property type="molecule type" value="Genomic_DNA"/>
</dbReference>
<dbReference type="InterPro" id="IPR000073">
    <property type="entry name" value="AB_hydrolase_1"/>
</dbReference>
<organism evidence="2 3">
    <name type="scientific">Marasmius crinis-equi</name>
    <dbReference type="NCBI Taxonomy" id="585013"/>
    <lineage>
        <taxon>Eukaryota</taxon>
        <taxon>Fungi</taxon>
        <taxon>Dikarya</taxon>
        <taxon>Basidiomycota</taxon>
        <taxon>Agaricomycotina</taxon>
        <taxon>Agaricomycetes</taxon>
        <taxon>Agaricomycetidae</taxon>
        <taxon>Agaricales</taxon>
        <taxon>Marasmiineae</taxon>
        <taxon>Marasmiaceae</taxon>
        <taxon>Marasmius</taxon>
    </lineage>
</organism>
<evidence type="ECO:0000313" key="2">
    <source>
        <dbReference type="EMBL" id="KAL0562415.1"/>
    </source>
</evidence>
<keyword evidence="3" id="KW-1185">Reference proteome</keyword>
<dbReference type="Proteomes" id="UP001465976">
    <property type="component" value="Unassembled WGS sequence"/>
</dbReference>
<name>A0ABR3EHR8_9AGAR</name>
<dbReference type="Pfam" id="PF00561">
    <property type="entry name" value="Abhydrolase_1"/>
    <property type="match status" value="1"/>
</dbReference>
<sequence>SDYRGPVLFNPGGPSVSGVSFVLALGTTLQGTLGPQFDVVSFDPRGVQRSTPRIEFYKTEAERRLNHRSPRELNHSSETVESFWAYNKIIGSLAAERGKNYIAHMNTDHVARDMLSIVEAHGREKLQYWGFSYGS</sequence>
<feature type="domain" description="AB hydrolase-1" evidence="1">
    <location>
        <begin position="6"/>
        <end position="135"/>
    </location>
</feature>
<dbReference type="SUPFAM" id="SSF53474">
    <property type="entry name" value="alpha/beta-Hydrolases"/>
    <property type="match status" value="1"/>
</dbReference>
<protein>
    <recommendedName>
        <fullName evidence="1">AB hydrolase-1 domain-containing protein</fullName>
    </recommendedName>
</protein>